<dbReference type="Gene3D" id="3.40.50.150">
    <property type="entry name" value="Vaccinia Virus protein VP39"/>
    <property type="match status" value="1"/>
</dbReference>
<dbReference type="Pfam" id="PF05175">
    <property type="entry name" value="MTS"/>
    <property type="match status" value="1"/>
</dbReference>
<reference evidence="3" key="1">
    <citation type="submission" date="2016-10" db="EMBL/GenBank/DDBJ databases">
        <authorList>
            <person name="Varghese N."/>
            <person name="Submissions S."/>
        </authorList>
    </citation>
    <scope>NUCLEOTIDE SEQUENCE [LARGE SCALE GENOMIC DNA]</scope>
    <source>
        <strain evidence="3">DSM 21772</strain>
    </source>
</reference>
<dbReference type="CDD" id="cd02440">
    <property type="entry name" value="AdoMet_MTases"/>
    <property type="match status" value="1"/>
</dbReference>
<dbReference type="InterPro" id="IPR050320">
    <property type="entry name" value="N5-glutamine_MTase"/>
</dbReference>
<dbReference type="InterPro" id="IPR007848">
    <property type="entry name" value="Small_mtfrase_dom"/>
</dbReference>
<dbReference type="SUPFAM" id="SSF53335">
    <property type="entry name" value="S-adenosyl-L-methionine-dependent methyltransferases"/>
    <property type="match status" value="1"/>
</dbReference>
<dbReference type="EMBL" id="LT629742">
    <property type="protein sequence ID" value="SDR94037.1"/>
    <property type="molecule type" value="Genomic_DNA"/>
</dbReference>
<evidence type="ECO:0000259" key="1">
    <source>
        <dbReference type="Pfam" id="PF05175"/>
    </source>
</evidence>
<gene>
    <name evidence="2" type="ORF">SAMN04489834_0561</name>
</gene>
<dbReference type="InterPro" id="IPR029063">
    <property type="entry name" value="SAM-dependent_MTases_sf"/>
</dbReference>
<evidence type="ECO:0000313" key="2">
    <source>
        <dbReference type="EMBL" id="SDR94037.1"/>
    </source>
</evidence>
<dbReference type="OrthoDB" id="267914at2"/>
<organism evidence="2 3">
    <name type="scientific">Microterricola viridarii</name>
    <dbReference type="NCBI Taxonomy" id="412690"/>
    <lineage>
        <taxon>Bacteria</taxon>
        <taxon>Bacillati</taxon>
        <taxon>Actinomycetota</taxon>
        <taxon>Actinomycetes</taxon>
        <taxon>Micrococcales</taxon>
        <taxon>Microbacteriaceae</taxon>
        <taxon>Microterricola</taxon>
    </lineage>
</organism>
<accession>A0A1H1N550</accession>
<dbReference type="STRING" id="412690.SAMN04489834_0561"/>
<dbReference type="RefSeq" id="WP_083362689.1">
    <property type="nucleotide sequence ID" value="NZ_LT629742.1"/>
</dbReference>
<name>A0A1H1N550_9MICO</name>
<protein>
    <submittedName>
        <fullName evidence="2">Methyltransferase small domain-containing protein</fullName>
    </submittedName>
</protein>
<keyword evidence="2" id="KW-0808">Transferase</keyword>
<proteinExistence type="predicted"/>
<feature type="domain" description="Methyltransferase small" evidence="1">
    <location>
        <begin position="213"/>
        <end position="329"/>
    </location>
</feature>
<dbReference type="PANTHER" id="PTHR18895">
    <property type="entry name" value="HEMK METHYLTRANSFERASE"/>
    <property type="match status" value="1"/>
</dbReference>
<keyword evidence="2" id="KW-0489">Methyltransferase</keyword>
<evidence type="ECO:0000313" key="3">
    <source>
        <dbReference type="Proteomes" id="UP000181956"/>
    </source>
</evidence>
<sequence>MPSTESTPLDRQAEPARVSWLEGGERHTALWRSESGWPVPARVAIADERMPAAEAHRLVSEGTALLWRGDYQAARQLLRALAARIDKGNRRPPRDLSLAFRQHREQSFHRAQLLGLLLVPLDAGHAVPLRRAPDVREACVEVYGPVDAAQDSLVSLRELLGVIGSHEWRRRGVEVPELDAPGLPGRIHPHYGVFAPVRGEYLELVASAPLPEVSRAMDIGTGTGVLAAILARRGIRSVTATDLDPRAIACARENLDRLGLAEQVEVVEADLFAPGLAELIVCNPPWLPVEARIPSDYAVYDPESRMLRGFLGGLAAHLAPGGEGWLVISDLAERLGLRSRGELLDLIEDSGLRVIERHDTRPTHGRASDTSDPLHVARAAEITSLWRLAAAE</sequence>
<dbReference type="PANTHER" id="PTHR18895:SF74">
    <property type="entry name" value="MTRF1L RELEASE FACTOR GLUTAMINE METHYLTRANSFERASE"/>
    <property type="match status" value="1"/>
</dbReference>
<dbReference type="Proteomes" id="UP000181956">
    <property type="component" value="Chromosome I"/>
</dbReference>
<dbReference type="AlphaFoldDB" id="A0A1H1N550"/>
<keyword evidence="3" id="KW-1185">Reference proteome</keyword>
<dbReference type="GO" id="GO:0036009">
    <property type="term" value="F:protein-glutamine N-methyltransferase activity"/>
    <property type="evidence" value="ECO:0007669"/>
    <property type="project" value="TreeGrafter"/>
</dbReference>
<dbReference type="GO" id="GO:0032259">
    <property type="term" value="P:methylation"/>
    <property type="evidence" value="ECO:0007669"/>
    <property type="project" value="UniProtKB-KW"/>
</dbReference>